<dbReference type="AlphaFoldDB" id="G2YDH7"/>
<evidence type="ECO:0000313" key="3">
    <source>
        <dbReference type="Proteomes" id="UP000008177"/>
    </source>
</evidence>
<name>G2YDH7_BOTF4</name>
<gene>
    <name evidence="2" type="ORF">BofuT4_uP095330.1</name>
</gene>
<sequence length="62" mass="7069">MAALRGRNSTRRYEKEKVDSDPTIKTSEDNAISKFSNSLDRKDLKISIECSDPARRITNHCV</sequence>
<dbReference type="InParanoid" id="G2YDH7"/>
<feature type="region of interest" description="Disordered" evidence="1">
    <location>
        <begin position="1"/>
        <end position="29"/>
    </location>
</feature>
<reference evidence="3" key="1">
    <citation type="journal article" date="2011" name="PLoS Genet.">
        <title>Genomic analysis of the necrotrophic fungal pathogens Sclerotinia sclerotiorum and Botrytis cinerea.</title>
        <authorList>
            <person name="Amselem J."/>
            <person name="Cuomo C.A."/>
            <person name="van Kan J.A."/>
            <person name="Viaud M."/>
            <person name="Benito E.P."/>
            <person name="Couloux A."/>
            <person name="Coutinho P.M."/>
            <person name="de Vries R.P."/>
            <person name="Dyer P.S."/>
            <person name="Fillinger S."/>
            <person name="Fournier E."/>
            <person name="Gout L."/>
            <person name="Hahn M."/>
            <person name="Kohn L."/>
            <person name="Lapalu N."/>
            <person name="Plummer K.M."/>
            <person name="Pradier J.M."/>
            <person name="Quevillon E."/>
            <person name="Sharon A."/>
            <person name="Simon A."/>
            <person name="ten Have A."/>
            <person name="Tudzynski B."/>
            <person name="Tudzynski P."/>
            <person name="Wincker P."/>
            <person name="Andrew M."/>
            <person name="Anthouard V."/>
            <person name="Beever R.E."/>
            <person name="Beffa R."/>
            <person name="Benoit I."/>
            <person name="Bouzid O."/>
            <person name="Brault B."/>
            <person name="Chen Z."/>
            <person name="Choquer M."/>
            <person name="Collemare J."/>
            <person name="Cotton P."/>
            <person name="Danchin E.G."/>
            <person name="Da Silva C."/>
            <person name="Gautier A."/>
            <person name="Giraud C."/>
            <person name="Giraud T."/>
            <person name="Gonzalez C."/>
            <person name="Grossetete S."/>
            <person name="Guldener U."/>
            <person name="Henrissat B."/>
            <person name="Howlett B.J."/>
            <person name="Kodira C."/>
            <person name="Kretschmer M."/>
            <person name="Lappartient A."/>
            <person name="Leroch M."/>
            <person name="Levis C."/>
            <person name="Mauceli E."/>
            <person name="Neuveglise C."/>
            <person name="Oeser B."/>
            <person name="Pearson M."/>
            <person name="Poulain J."/>
            <person name="Poussereau N."/>
            <person name="Quesneville H."/>
            <person name="Rascle C."/>
            <person name="Schumacher J."/>
            <person name="Segurens B."/>
            <person name="Sexton A."/>
            <person name="Silva E."/>
            <person name="Sirven C."/>
            <person name="Soanes D.M."/>
            <person name="Talbot N.J."/>
            <person name="Templeton M."/>
            <person name="Yandava C."/>
            <person name="Yarden O."/>
            <person name="Zeng Q."/>
            <person name="Rollins J.A."/>
            <person name="Lebrun M.H."/>
            <person name="Dickman M."/>
        </authorList>
    </citation>
    <scope>NUCLEOTIDE SEQUENCE [LARGE SCALE GENOMIC DNA]</scope>
    <source>
        <strain evidence="3">T4</strain>
    </source>
</reference>
<feature type="compositionally biased region" description="Basic and acidic residues" evidence="1">
    <location>
        <begin position="11"/>
        <end position="28"/>
    </location>
</feature>
<evidence type="ECO:0000313" key="2">
    <source>
        <dbReference type="EMBL" id="CCD49825.1"/>
    </source>
</evidence>
<proteinExistence type="predicted"/>
<dbReference type="HOGENOM" id="CLU_2903939_0_0_1"/>
<protein>
    <submittedName>
        <fullName evidence="2">Uncharacterized protein</fullName>
    </submittedName>
</protein>
<evidence type="ECO:0000256" key="1">
    <source>
        <dbReference type="SAM" id="MobiDB-lite"/>
    </source>
</evidence>
<dbReference type="EMBL" id="FQ790321">
    <property type="protein sequence ID" value="CCD49825.1"/>
    <property type="molecule type" value="Genomic_DNA"/>
</dbReference>
<accession>G2YDH7</accession>
<dbReference type="Proteomes" id="UP000008177">
    <property type="component" value="Unplaced contigs"/>
</dbReference>
<organism evidence="2 3">
    <name type="scientific">Botryotinia fuckeliana (strain T4)</name>
    <name type="common">Noble rot fungus</name>
    <name type="synonym">Botrytis cinerea</name>
    <dbReference type="NCBI Taxonomy" id="999810"/>
    <lineage>
        <taxon>Eukaryota</taxon>
        <taxon>Fungi</taxon>
        <taxon>Dikarya</taxon>
        <taxon>Ascomycota</taxon>
        <taxon>Pezizomycotina</taxon>
        <taxon>Leotiomycetes</taxon>
        <taxon>Helotiales</taxon>
        <taxon>Sclerotiniaceae</taxon>
        <taxon>Botrytis</taxon>
    </lineage>
</organism>